<evidence type="ECO:0000313" key="3">
    <source>
        <dbReference type="EMBL" id="KYN20083.1"/>
    </source>
</evidence>
<dbReference type="AlphaFoldDB" id="A0A151J7V1"/>
<accession>A0A151J7V1</accession>
<proteinExistence type="predicted"/>
<keyword evidence="2" id="KW-0812">Transmembrane</keyword>
<evidence type="ECO:0000256" key="1">
    <source>
        <dbReference type="SAM" id="Coils"/>
    </source>
</evidence>
<gene>
    <name evidence="3" type="ORF">ALC57_07570</name>
</gene>
<keyword evidence="1" id="KW-0175">Coiled coil</keyword>
<keyword evidence="4" id="KW-1185">Reference proteome</keyword>
<feature type="coiled-coil region" evidence="1">
    <location>
        <begin position="85"/>
        <end position="112"/>
    </location>
</feature>
<keyword evidence="2" id="KW-1133">Transmembrane helix</keyword>
<sequence>MPSRGLLNRAINALPFELHIPGYQFERAAATAVWAAMKAKIGMGLKTKKKKRSKRILPTAKRGGVLTVLPLLGVLGSLVGGAAGVVKAVNDSKAAQRQLEELQRHNRVMESRGVYLAPYKRGRGVARKKKTSMKR</sequence>
<evidence type="ECO:0000256" key="2">
    <source>
        <dbReference type="SAM" id="Phobius"/>
    </source>
</evidence>
<evidence type="ECO:0000313" key="4">
    <source>
        <dbReference type="Proteomes" id="UP000078492"/>
    </source>
</evidence>
<name>A0A151J7V1_9HYME</name>
<feature type="transmembrane region" description="Helical" evidence="2">
    <location>
        <begin position="65"/>
        <end position="86"/>
    </location>
</feature>
<reference evidence="3 4" key="1">
    <citation type="submission" date="2015-09" db="EMBL/GenBank/DDBJ databases">
        <title>Trachymyrmex cornetzi WGS genome.</title>
        <authorList>
            <person name="Nygaard S."/>
            <person name="Hu H."/>
            <person name="Boomsma J."/>
            <person name="Zhang G."/>
        </authorList>
    </citation>
    <scope>NUCLEOTIDE SEQUENCE [LARGE SCALE GENOMIC DNA]</scope>
    <source>
        <strain evidence="3">Tcor2-1</strain>
        <tissue evidence="3">Whole body</tissue>
    </source>
</reference>
<keyword evidence="2" id="KW-0472">Membrane</keyword>
<organism evidence="3 4">
    <name type="scientific">Trachymyrmex cornetzi</name>
    <dbReference type="NCBI Taxonomy" id="471704"/>
    <lineage>
        <taxon>Eukaryota</taxon>
        <taxon>Metazoa</taxon>
        <taxon>Ecdysozoa</taxon>
        <taxon>Arthropoda</taxon>
        <taxon>Hexapoda</taxon>
        <taxon>Insecta</taxon>
        <taxon>Pterygota</taxon>
        <taxon>Neoptera</taxon>
        <taxon>Endopterygota</taxon>
        <taxon>Hymenoptera</taxon>
        <taxon>Apocrita</taxon>
        <taxon>Aculeata</taxon>
        <taxon>Formicoidea</taxon>
        <taxon>Formicidae</taxon>
        <taxon>Myrmicinae</taxon>
        <taxon>Trachymyrmex</taxon>
    </lineage>
</organism>
<dbReference type="Proteomes" id="UP000078492">
    <property type="component" value="Unassembled WGS sequence"/>
</dbReference>
<dbReference type="EMBL" id="KQ979633">
    <property type="protein sequence ID" value="KYN20083.1"/>
    <property type="molecule type" value="Genomic_DNA"/>
</dbReference>
<protein>
    <submittedName>
        <fullName evidence="3">Uncharacterized protein</fullName>
    </submittedName>
</protein>